<proteinExistence type="predicted"/>
<sequence length="174" mass="20106">MPELQNLAVHDRRPLSLLSRANPDDRASDFNISVRGSLTRYHIFEVKDAVATHVEKYNFLSTLELDAIESTAYMVEDHLINIVAKVHDTEKVMSYCKMLLPIQEANQRVTRTAQTDEENIETFLQRCRVPLGPIIRGDWRVETRILYSSHAQSSRTRMLLYGPQSSVTLSLYYY</sequence>
<dbReference type="RefSeq" id="XP_007411067.1">
    <property type="nucleotide sequence ID" value="XM_007411005.1"/>
</dbReference>
<name>F4RPP8_MELLP</name>
<organism evidence="2">
    <name type="scientific">Melampsora larici-populina (strain 98AG31 / pathotype 3-4-7)</name>
    <name type="common">Poplar leaf rust fungus</name>
    <dbReference type="NCBI Taxonomy" id="747676"/>
    <lineage>
        <taxon>Eukaryota</taxon>
        <taxon>Fungi</taxon>
        <taxon>Dikarya</taxon>
        <taxon>Basidiomycota</taxon>
        <taxon>Pucciniomycotina</taxon>
        <taxon>Pucciniomycetes</taxon>
        <taxon>Pucciniales</taxon>
        <taxon>Melampsoraceae</taxon>
        <taxon>Melampsora</taxon>
    </lineage>
</organism>
<reference evidence="2" key="1">
    <citation type="journal article" date="2011" name="Proc. Natl. Acad. Sci. U.S.A.">
        <title>Obligate biotrophy features unraveled by the genomic analysis of rust fungi.</title>
        <authorList>
            <person name="Duplessis S."/>
            <person name="Cuomo C.A."/>
            <person name="Lin Y.-C."/>
            <person name="Aerts A."/>
            <person name="Tisserant E."/>
            <person name="Veneault-Fourrey C."/>
            <person name="Joly D.L."/>
            <person name="Hacquard S."/>
            <person name="Amselem J."/>
            <person name="Cantarel B.L."/>
            <person name="Chiu R."/>
            <person name="Coutinho P.M."/>
            <person name="Feau N."/>
            <person name="Field M."/>
            <person name="Frey P."/>
            <person name="Gelhaye E."/>
            <person name="Goldberg J."/>
            <person name="Grabherr M.G."/>
            <person name="Kodira C.D."/>
            <person name="Kohler A."/>
            <person name="Kuees U."/>
            <person name="Lindquist E.A."/>
            <person name="Lucas S.M."/>
            <person name="Mago R."/>
            <person name="Mauceli E."/>
            <person name="Morin E."/>
            <person name="Murat C."/>
            <person name="Pangilinan J.L."/>
            <person name="Park R."/>
            <person name="Pearson M."/>
            <person name="Quesneville H."/>
            <person name="Rouhier N."/>
            <person name="Sakthikumar S."/>
            <person name="Salamov A.A."/>
            <person name="Schmutz J."/>
            <person name="Selles B."/>
            <person name="Shapiro H."/>
            <person name="Tanguay P."/>
            <person name="Tuskan G.A."/>
            <person name="Henrissat B."/>
            <person name="Van de Peer Y."/>
            <person name="Rouze P."/>
            <person name="Ellis J.G."/>
            <person name="Dodds P.N."/>
            <person name="Schein J.E."/>
            <person name="Zhong S."/>
            <person name="Hamelin R.C."/>
            <person name="Grigoriev I.V."/>
            <person name="Szabo L.J."/>
            <person name="Martin F."/>
        </authorList>
    </citation>
    <scope>NUCLEOTIDE SEQUENCE [LARGE SCALE GENOMIC DNA]</scope>
    <source>
        <strain evidence="2">98AG31 / pathotype 3-4-7</strain>
    </source>
</reference>
<dbReference type="HOGENOM" id="CLU_1540396_0_0_1"/>
<dbReference type="Proteomes" id="UP000001072">
    <property type="component" value="Unassembled WGS sequence"/>
</dbReference>
<evidence type="ECO:0000313" key="2">
    <source>
        <dbReference type="Proteomes" id="UP000001072"/>
    </source>
</evidence>
<keyword evidence="2" id="KW-1185">Reference proteome</keyword>
<protein>
    <submittedName>
        <fullName evidence="1">Uncharacterized protein</fullName>
    </submittedName>
</protein>
<dbReference type="VEuPathDB" id="FungiDB:MELLADRAFT_107408"/>
<dbReference type="EMBL" id="GL883112">
    <property type="protein sequence ID" value="EGG05578.1"/>
    <property type="molecule type" value="Genomic_DNA"/>
</dbReference>
<evidence type="ECO:0000313" key="1">
    <source>
        <dbReference type="EMBL" id="EGG05578.1"/>
    </source>
</evidence>
<accession>F4RPP8</accession>
<dbReference type="AlphaFoldDB" id="F4RPP8"/>
<gene>
    <name evidence="1" type="ORF">MELLADRAFT_107408</name>
</gene>
<dbReference type="InParanoid" id="F4RPP8"/>
<dbReference type="GeneID" id="18923162"/>
<dbReference type="KEGG" id="mlr:MELLADRAFT_107408"/>